<feature type="signal peptide" evidence="1">
    <location>
        <begin position="1"/>
        <end position="19"/>
    </location>
</feature>
<accession>A0ABS6WTB6</accession>
<name>A0ABS6WTB6_9HYPH</name>
<keyword evidence="3" id="KW-1185">Reference proteome</keyword>
<evidence type="ECO:0000313" key="3">
    <source>
        <dbReference type="Proteomes" id="UP001430804"/>
    </source>
</evidence>
<evidence type="ECO:0000256" key="1">
    <source>
        <dbReference type="SAM" id="SignalP"/>
    </source>
</evidence>
<protein>
    <submittedName>
        <fullName evidence="2">Uncharacterized protein</fullName>
    </submittedName>
</protein>
<gene>
    <name evidence="2" type="ORF">KY465_18095</name>
</gene>
<dbReference type="RefSeq" id="WP_219203529.1">
    <property type="nucleotide sequence ID" value="NZ_JAHWQX010000006.1"/>
</dbReference>
<dbReference type="EMBL" id="JAHWQX010000006">
    <property type="protein sequence ID" value="MBW3099197.1"/>
    <property type="molecule type" value="Genomic_DNA"/>
</dbReference>
<evidence type="ECO:0000313" key="2">
    <source>
        <dbReference type="EMBL" id="MBW3099197.1"/>
    </source>
</evidence>
<feature type="chain" id="PRO_5046194469" evidence="1">
    <location>
        <begin position="20"/>
        <end position="198"/>
    </location>
</feature>
<sequence>MKSLLAALALLGLSIPAHALDITKGAWIDRDDEMLAHFDTPVGAYPALEGVAFDLVITVPETDAIVDACDAINPKNGTSTTLYKCLNKDIRVVNVFDDYITIDGVRMINYFYESLAVPEFMRFKKWVGARNGVEFWFDSALFDFRRPGDRGKTRCTIHGKLGAPATMILCEDNSLFDIHASNQSVYANGERLIPVADD</sequence>
<keyword evidence="1" id="KW-0732">Signal</keyword>
<proteinExistence type="predicted"/>
<dbReference type="Proteomes" id="UP001430804">
    <property type="component" value="Unassembled WGS sequence"/>
</dbReference>
<comment type="caution">
    <text evidence="2">The sequence shown here is derived from an EMBL/GenBank/DDBJ whole genome shotgun (WGS) entry which is preliminary data.</text>
</comment>
<organism evidence="2 3">
    <name type="scientific">Pseudohoeflea coraliihabitans</name>
    <dbReference type="NCBI Taxonomy" id="2860393"/>
    <lineage>
        <taxon>Bacteria</taxon>
        <taxon>Pseudomonadati</taxon>
        <taxon>Pseudomonadota</taxon>
        <taxon>Alphaproteobacteria</taxon>
        <taxon>Hyphomicrobiales</taxon>
        <taxon>Rhizobiaceae</taxon>
        <taxon>Pseudohoeflea</taxon>
    </lineage>
</organism>
<reference evidence="2" key="1">
    <citation type="submission" date="2021-07" db="EMBL/GenBank/DDBJ databases">
        <title>Pseudohoeflea marina sp. nov. a polyhydroxyalcanoate-producing bacterium.</title>
        <authorList>
            <person name="Zheng W."/>
            <person name="Yu S."/>
            <person name="Huang Y."/>
        </authorList>
    </citation>
    <scope>NUCLEOTIDE SEQUENCE</scope>
    <source>
        <strain evidence="2">DP4N28-3</strain>
    </source>
</reference>